<name>A0ABQ5A604_9ASTR</name>
<dbReference type="SUPFAM" id="SSF56219">
    <property type="entry name" value="DNase I-like"/>
    <property type="match status" value="1"/>
</dbReference>
<comment type="caution">
    <text evidence="1">The sequence shown here is derived from an EMBL/GenBank/DDBJ whole genome shotgun (WGS) entry which is preliminary data.</text>
</comment>
<dbReference type="Proteomes" id="UP001151760">
    <property type="component" value="Unassembled WGS sequence"/>
</dbReference>
<dbReference type="CDD" id="cd01650">
    <property type="entry name" value="RT_nLTR_like"/>
    <property type="match status" value="1"/>
</dbReference>
<keyword evidence="2" id="KW-1185">Reference proteome</keyword>
<accession>A0ABQ5A604</accession>
<reference evidence="1" key="1">
    <citation type="journal article" date="2022" name="Int. J. Mol. Sci.">
        <title>Draft Genome of Tanacetum Coccineum: Genomic Comparison of Closely Related Tanacetum-Family Plants.</title>
        <authorList>
            <person name="Yamashiro T."/>
            <person name="Shiraishi A."/>
            <person name="Nakayama K."/>
            <person name="Satake H."/>
        </authorList>
    </citation>
    <scope>NUCLEOTIDE SEQUENCE</scope>
</reference>
<evidence type="ECO:0000313" key="2">
    <source>
        <dbReference type="Proteomes" id="UP001151760"/>
    </source>
</evidence>
<gene>
    <name evidence="1" type="ORF">Tco_0804695</name>
</gene>
<protein>
    <recommendedName>
        <fullName evidence="3">Reverse transcriptase domain-containing protein</fullName>
    </recommendedName>
</protein>
<evidence type="ECO:0000313" key="1">
    <source>
        <dbReference type="EMBL" id="GJS97727.1"/>
    </source>
</evidence>
<dbReference type="PANTHER" id="PTHR33116:SF84">
    <property type="entry name" value="RNA-DIRECTED DNA POLYMERASE"/>
    <property type="match status" value="1"/>
</dbReference>
<dbReference type="InterPro" id="IPR036691">
    <property type="entry name" value="Endo/exonu/phosph_ase_sf"/>
</dbReference>
<dbReference type="PANTHER" id="PTHR33116">
    <property type="entry name" value="REVERSE TRANSCRIPTASE ZINC-BINDING DOMAIN-CONTAINING PROTEIN-RELATED-RELATED"/>
    <property type="match status" value="1"/>
</dbReference>
<organism evidence="1 2">
    <name type="scientific">Tanacetum coccineum</name>
    <dbReference type="NCBI Taxonomy" id="301880"/>
    <lineage>
        <taxon>Eukaryota</taxon>
        <taxon>Viridiplantae</taxon>
        <taxon>Streptophyta</taxon>
        <taxon>Embryophyta</taxon>
        <taxon>Tracheophyta</taxon>
        <taxon>Spermatophyta</taxon>
        <taxon>Magnoliopsida</taxon>
        <taxon>eudicotyledons</taxon>
        <taxon>Gunneridae</taxon>
        <taxon>Pentapetalae</taxon>
        <taxon>asterids</taxon>
        <taxon>campanulids</taxon>
        <taxon>Asterales</taxon>
        <taxon>Asteraceae</taxon>
        <taxon>Asteroideae</taxon>
        <taxon>Anthemideae</taxon>
        <taxon>Anthemidinae</taxon>
        <taxon>Tanacetum</taxon>
    </lineage>
</organism>
<proteinExistence type="predicted"/>
<dbReference type="EMBL" id="BQNB010011986">
    <property type="protein sequence ID" value="GJS97727.1"/>
    <property type="molecule type" value="Genomic_DNA"/>
</dbReference>
<evidence type="ECO:0008006" key="3">
    <source>
        <dbReference type="Google" id="ProtNLM"/>
    </source>
</evidence>
<reference evidence="1" key="2">
    <citation type="submission" date="2022-01" db="EMBL/GenBank/DDBJ databases">
        <authorList>
            <person name="Yamashiro T."/>
            <person name="Shiraishi A."/>
            <person name="Satake H."/>
            <person name="Nakayama K."/>
        </authorList>
    </citation>
    <scope>NUCLEOTIDE SEQUENCE</scope>
</reference>
<sequence>MPSRIVASEQPVNTPSVDEANIAAMEGEIATIMAKFKQDMANLGTDQKETNEEDEVPKPKINFRSVVNEEKVDNSDFVFPMEAIITAQNKFANSLVVKLKNHFDALRDQDDLMREVNVGEFSGINESKYTYEPDPDLNSHSEVEEMGLNRAPKQSEVRQVVNENQLSICAILESHVDIFALFKNVEVVELLVLSHSSQAMHAKLWLKSTNAIIFSSFIYAGNLPIVCRQLWAKLDHHKHVDRRMPWLPMGDFNVALNLEDSYSSASTLNSAMIEFKDCFQYRSAYAIFQPYQILDHSPAVLKFPSITIDEHKNVEGHNIFQVVSKLKSLKKLFCKLLHDHGNLHDCVLKLRHELDEVQKALDLDPSNLNLKDVPNVFVSHYELFLGTSVPCEELNVTSLFYRKVSDKSNADLSCPISDAEINKILTNRIIKVIIEVVSDNQSAFVPSRRILDNILITKELMHNCHSNRGPPRCAFKVDIQKAYDTIDWRKREMRQGDTLSPYLFTLVMELQLINVCFADDLFFTCGDVDSARIIMEFLEEFNNTSGLVPSIPKSKVFFCNVSDHVKNAILTLMPFAEGELPVKYLGVPHISSRLLNMDCKILVDQATNRIGDWKNKSLSFVGRLQLCKSVISSMQVYSASILVIPKGIIYDIQQLIRGFLWCNGQYNRGKAKVAWENICLPKSEGGLGIRSLEIFNMALMTTHIWNIVSNKESLWIRWIHTYKLKGRSFWDIPIKADII</sequence>